<gene>
    <name evidence="2" type="ORF">N0V91_009096</name>
</gene>
<dbReference type="AlphaFoldDB" id="A0A9W9D4U5"/>
<dbReference type="OrthoDB" id="3660917at2759"/>
<comment type="caution">
    <text evidence="2">The sequence shown here is derived from an EMBL/GenBank/DDBJ whole genome shotgun (WGS) entry which is preliminary data.</text>
</comment>
<evidence type="ECO:0000313" key="3">
    <source>
        <dbReference type="Proteomes" id="UP001140510"/>
    </source>
</evidence>
<feature type="compositionally biased region" description="Basic and acidic residues" evidence="1">
    <location>
        <begin position="97"/>
        <end position="107"/>
    </location>
</feature>
<keyword evidence="3" id="KW-1185">Reference proteome</keyword>
<dbReference type="EMBL" id="JAPEVA010000098">
    <property type="protein sequence ID" value="KAJ4399928.1"/>
    <property type="molecule type" value="Genomic_DNA"/>
</dbReference>
<evidence type="ECO:0000256" key="1">
    <source>
        <dbReference type="SAM" id="MobiDB-lite"/>
    </source>
</evidence>
<evidence type="ECO:0000313" key="2">
    <source>
        <dbReference type="EMBL" id="KAJ4399928.1"/>
    </source>
</evidence>
<name>A0A9W9D4U5_9PLEO</name>
<protein>
    <submittedName>
        <fullName evidence="2">Uncharacterized protein</fullName>
    </submittedName>
</protein>
<reference evidence="2" key="1">
    <citation type="submission" date="2022-10" db="EMBL/GenBank/DDBJ databases">
        <title>Tapping the CABI collections for fungal endophytes: first genome assemblies for Collariella, Neodidymelliopsis, Ascochyta clinopodiicola, Didymella pomorum, Didymosphaeria variabile, Neocosmospora piperis and Neocucurbitaria cava.</title>
        <authorList>
            <person name="Hill R."/>
        </authorList>
    </citation>
    <scope>NUCLEOTIDE SEQUENCE</scope>
    <source>
        <strain evidence="2">IMI 355091</strain>
    </source>
</reference>
<feature type="region of interest" description="Disordered" evidence="1">
    <location>
        <begin position="1"/>
        <end position="27"/>
    </location>
</feature>
<dbReference type="Proteomes" id="UP001140510">
    <property type="component" value="Unassembled WGS sequence"/>
</dbReference>
<accession>A0A9W9D4U5</accession>
<feature type="region of interest" description="Disordered" evidence="1">
    <location>
        <begin position="97"/>
        <end position="116"/>
    </location>
</feature>
<sequence length="116" mass="12893">MAAHANSPEENSTEEFSCGSWDRDDPHQQEVSRILKDFRMDLMGVTAIGKDGVLRSLTADRTVIDAQGLTEGILPAPLPKERLEESMSMPEEKKNVLRQKMKNDPNRVDVSGVLNA</sequence>
<organism evidence="2 3">
    <name type="scientific">Didymella pomorum</name>
    <dbReference type="NCBI Taxonomy" id="749634"/>
    <lineage>
        <taxon>Eukaryota</taxon>
        <taxon>Fungi</taxon>
        <taxon>Dikarya</taxon>
        <taxon>Ascomycota</taxon>
        <taxon>Pezizomycotina</taxon>
        <taxon>Dothideomycetes</taxon>
        <taxon>Pleosporomycetidae</taxon>
        <taxon>Pleosporales</taxon>
        <taxon>Pleosporineae</taxon>
        <taxon>Didymellaceae</taxon>
        <taxon>Didymella</taxon>
    </lineage>
</organism>
<proteinExistence type="predicted"/>